<feature type="region of interest" description="Disordered" evidence="1">
    <location>
        <begin position="119"/>
        <end position="138"/>
    </location>
</feature>
<dbReference type="Proteomes" id="UP000818029">
    <property type="component" value="Chromosome D10"/>
</dbReference>
<name>A0A1U8N4W5_GOSHI</name>
<dbReference type="Pfam" id="PF22936">
    <property type="entry name" value="Pol_BBD"/>
    <property type="match status" value="1"/>
</dbReference>
<feature type="region of interest" description="Disordered" evidence="1">
    <location>
        <begin position="199"/>
        <end position="223"/>
    </location>
</feature>
<dbReference type="PaxDb" id="3635-A0A1U8N4W5"/>
<dbReference type="OrthoDB" id="1710004at2759"/>
<accession>A0A1U8N4W5</accession>
<dbReference type="GeneID" id="107943601"/>
<dbReference type="KEGG" id="ghi:107943601"/>
<gene>
    <name evidence="4" type="primary">LOC107943601</name>
</gene>
<evidence type="ECO:0000313" key="3">
    <source>
        <dbReference type="Proteomes" id="UP000818029"/>
    </source>
</evidence>
<evidence type="ECO:0000256" key="1">
    <source>
        <dbReference type="SAM" id="MobiDB-lite"/>
    </source>
</evidence>
<dbReference type="PANTHER" id="PTHR35317">
    <property type="entry name" value="OS04G0629600 PROTEIN"/>
    <property type="match status" value="1"/>
</dbReference>
<dbReference type="RefSeq" id="XP_016732863.1">
    <property type="nucleotide sequence ID" value="XM_016877374.1"/>
</dbReference>
<dbReference type="AlphaFoldDB" id="A0A1U8N4W5"/>
<protein>
    <recommendedName>
        <fullName evidence="2">Retrovirus-related Pol polyprotein from transposon TNT 1-94-like beta-barrel domain-containing protein</fullName>
    </recommendedName>
</protein>
<dbReference type="InterPro" id="IPR054722">
    <property type="entry name" value="PolX-like_BBD"/>
</dbReference>
<proteinExistence type="predicted"/>
<organism evidence="3 4">
    <name type="scientific">Gossypium hirsutum</name>
    <name type="common">Upland cotton</name>
    <name type="synonym">Gossypium mexicanum</name>
    <dbReference type="NCBI Taxonomy" id="3635"/>
    <lineage>
        <taxon>Eukaryota</taxon>
        <taxon>Viridiplantae</taxon>
        <taxon>Streptophyta</taxon>
        <taxon>Embryophyta</taxon>
        <taxon>Tracheophyta</taxon>
        <taxon>Spermatophyta</taxon>
        <taxon>Magnoliopsida</taxon>
        <taxon>eudicotyledons</taxon>
        <taxon>Gunneridae</taxon>
        <taxon>Pentapetalae</taxon>
        <taxon>rosids</taxon>
        <taxon>malvids</taxon>
        <taxon>Malvales</taxon>
        <taxon>Malvaceae</taxon>
        <taxon>Malvoideae</taxon>
        <taxon>Gossypium</taxon>
    </lineage>
</organism>
<reference evidence="3" key="1">
    <citation type="journal article" date="2020" name="Nat. Genet.">
        <title>Genomic diversifications of five Gossypium allopolyploid species and their impact on cotton improvement.</title>
        <authorList>
            <person name="Chen Z.J."/>
            <person name="Sreedasyam A."/>
            <person name="Ando A."/>
            <person name="Song Q."/>
            <person name="De Santiago L.M."/>
            <person name="Hulse-Kemp A.M."/>
            <person name="Ding M."/>
            <person name="Ye W."/>
            <person name="Kirkbride R.C."/>
            <person name="Jenkins J."/>
            <person name="Plott C."/>
            <person name="Lovell J."/>
            <person name="Lin Y.M."/>
            <person name="Vaughn R."/>
            <person name="Liu B."/>
            <person name="Simpson S."/>
            <person name="Scheffler B.E."/>
            <person name="Wen L."/>
            <person name="Saski C.A."/>
            <person name="Grover C.E."/>
            <person name="Hu G."/>
            <person name="Conover J.L."/>
            <person name="Carlson J.W."/>
            <person name="Shu S."/>
            <person name="Boston L.B."/>
            <person name="Williams M."/>
            <person name="Peterson D.G."/>
            <person name="McGee K."/>
            <person name="Jones D.C."/>
            <person name="Wendel J.F."/>
            <person name="Stelly D.M."/>
            <person name="Grimwood J."/>
            <person name="Schmutz J."/>
        </authorList>
    </citation>
    <scope>NUCLEOTIDE SEQUENCE [LARGE SCALE GENOMIC DNA]</scope>
    <source>
        <strain evidence="3">cv. TM-1</strain>
    </source>
</reference>
<evidence type="ECO:0000259" key="2">
    <source>
        <dbReference type="Pfam" id="PF22936"/>
    </source>
</evidence>
<feature type="compositionally biased region" description="Polar residues" evidence="1">
    <location>
        <begin position="128"/>
        <end position="138"/>
    </location>
</feature>
<keyword evidence="3" id="KW-1185">Reference proteome</keyword>
<sequence length="332" mass="38481">MSCIQNSVSDVIFTRIIICESPKQAWDKLKEEFQGTERIRQRQLLTLRRDFENLKMKEEEIVKQYSNKIMAIVNSIRLLEDQFSEARIVEKVISTLPERYKAKVSSLEDSRDLIKQRRARRQEEHQEGTFQAKSKPVSSFSGNKWRKVWLNKPRRDRVGRRYPLCPYYKRLSHPTENCWFRPDVQCKVYKKMGHSKKVCRNKGKLRQSQPQQPKAEAQVEKQGSDQEEQVFVVSCSAAKGKVIKGWLIDSGCTNHMTSNAAIFKSIDRSFKTRVKVGNRHFIKAEGKGDVLINTSTGNKLASNVLFVPEIDRNLLSIAQLLEKGYLIVFKGK</sequence>
<feature type="domain" description="Retrovirus-related Pol polyprotein from transposon TNT 1-94-like beta-barrel" evidence="2">
    <location>
        <begin position="246"/>
        <end position="325"/>
    </location>
</feature>
<evidence type="ECO:0000313" key="4">
    <source>
        <dbReference type="RefSeq" id="XP_016732863.1"/>
    </source>
</evidence>
<dbReference type="PANTHER" id="PTHR35317:SF31">
    <property type="entry name" value="DUF4219 DOMAIN-CONTAINING PROTEIN"/>
    <property type="match status" value="1"/>
</dbReference>
<dbReference type="Pfam" id="PF14223">
    <property type="entry name" value="Retrotran_gag_2"/>
    <property type="match status" value="1"/>
</dbReference>
<reference evidence="4" key="2">
    <citation type="submission" date="2025-08" db="UniProtKB">
        <authorList>
            <consortium name="RefSeq"/>
        </authorList>
    </citation>
    <scope>IDENTIFICATION</scope>
</reference>